<dbReference type="GO" id="GO:0005737">
    <property type="term" value="C:cytoplasm"/>
    <property type="evidence" value="ECO:0007669"/>
    <property type="project" value="UniProtKB-SubCell"/>
</dbReference>
<dbReference type="Pfam" id="PF22336">
    <property type="entry name" value="RhiE-like_linker"/>
    <property type="match status" value="3"/>
</dbReference>
<evidence type="ECO:0000256" key="4">
    <source>
        <dbReference type="ARBA" id="ARBA00022450"/>
    </source>
</evidence>
<feature type="compositionally biased region" description="Basic and acidic residues" evidence="11">
    <location>
        <begin position="714"/>
        <end position="725"/>
    </location>
</feature>
<dbReference type="Gene3D" id="3.30.559.10">
    <property type="entry name" value="Chloramphenicol acetyltransferase-like domain"/>
    <property type="match status" value="1"/>
</dbReference>
<dbReference type="InterPro" id="IPR006162">
    <property type="entry name" value="Ppantetheine_attach_site"/>
</dbReference>
<dbReference type="SMART" id="SM00825">
    <property type="entry name" value="PKS_KS"/>
    <property type="match status" value="4"/>
</dbReference>
<dbReference type="PROSITE" id="PS00455">
    <property type="entry name" value="AMP_BINDING"/>
    <property type="match status" value="1"/>
</dbReference>
<dbReference type="InterPro" id="IPR013968">
    <property type="entry name" value="PKS_KR"/>
</dbReference>
<dbReference type="Pfam" id="PF00668">
    <property type="entry name" value="Condensation"/>
    <property type="match status" value="1"/>
</dbReference>
<name>Q5MP00_UNCXX</name>
<comment type="pathway">
    <text evidence="3">Antibiotic biosynthesis.</text>
</comment>
<keyword evidence="8" id="KW-0677">Repeat</keyword>
<keyword evidence="4" id="KW-0596">Phosphopantetheine</keyword>
<dbReference type="PANTHER" id="PTHR43775:SF37">
    <property type="entry name" value="SI:DKEY-61P9.11"/>
    <property type="match status" value="1"/>
</dbReference>
<comment type="cofactor">
    <cofactor evidence="1">
        <name>pantetheine 4'-phosphate</name>
        <dbReference type="ChEBI" id="CHEBI:47942"/>
    </cofactor>
</comment>
<evidence type="ECO:0000256" key="6">
    <source>
        <dbReference type="ARBA" id="ARBA00022553"/>
    </source>
</evidence>
<dbReference type="FunFam" id="2.30.38.10:FF:000001">
    <property type="entry name" value="Non-ribosomal peptide synthetase PvdI"/>
    <property type="match status" value="1"/>
</dbReference>
<evidence type="ECO:0000256" key="5">
    <source>
        <dbReference type="ARBA" id="ARBA00022490"/>
    </source>
</evidence>
<dbReference type="InterPro" id="IPR036291">
    <property type="entry name" value="NAD(P)-bd_dom_sf"/>
</dbReference>
<dbReference type="EMBL" id="AY688304">
    <property type="protein sequence ID" value="AAV97877.1"/>
    <property type="molecule type" value="Genomic_DNA"/>
</dbReference>
<sequence length="5052" mass="559200">MSRHQELERIKDQIFSAVLEDTPNMSTPLAGGRENLYREREESVASSLANIQRKLFDEAGDDACEFKENKENRRLEPIAIIGLSGSLPKSQTIAEFWRSLDQDLSLIEEIPRSRFNWEEVYDPDGKDVDKMRTKWGGFLRDIYGFDPHFFKILPRDAAVMDPRQRLLLMSVYQTLADAGYAPETFKKSKTGVFFSIQDNEYLQLLREGGVDRGEGFGHASMIANRIAYFFDFRGPSEFVDAQCAGAAVALYRAVSTLRSGDITYAVVGAANLLLRAEPFAVLTRANQLSPTNCVNSFGKDAQGHLRAEGVVSLLLKPLSKAEADGDPIYALIKNTACNYNGQGGMSIAAPNVDSHAELIETCYEQVQVDPGEIRYIEAQGMGNPLSDLGEWHAYNQALQSMAKKRGVVLPQGQCAISTLKPMMGHMESVSSLGAIMKVIRSFKTNTIHKILNVQEISPDLDPQGMPCRLLTETEPWPEQARPRLAGLHSFGIGGNNVHILLEEYKAEPDCRAERGEIRLDEPRLVVLSAKTERSLLGIAGELRTFLLDATGTSQPSLFLGDLAYTLHMGRDAMACRVAFVVRTLSELINGLGHYLSRQETQDGDVPIYVGNTEDGAEHIQPLLLRENAARMQEALFAERDLEKMALYWTLGGKLSWERLYQGERVRRISLPSYHFNKKVYVFSSQTQDVDLKSQSIETPVETSAPQPVLQQDNVLEKKPLPETRSTETSSCGSPREQQVLAEEMKDYLVAELSKELELPANEIKVDCHLQDYGIDSMVGMRLCRGLTERFGVEVLGREMFRHPTIDSLSAYLAQKVTGQQTSEATLPKTEPVVAAEIDHTPYDLSEGQKGLWVLQKMVPGMSAYNVPLGFRTQCALDTERFRQTCQFFLDQYPILNTVIKETENGLCQQISRDKQLSIQHEDISSLDSWQIPAYLQEKNNIPFDLANGPLVRFHLLKRSQQEWFVLISVHHIVFDGSSFLPAINTILKGYQTLSQGGTPLPTSFEASYRDFVRWEQQMLAGADGEKHRAYWKQQLSGKMPILNLPTDRPHSAVQSFRGAVHSMTLPGEASRHINAFSRELRINPSTFLLGVFKLFLYLYTKQDDVIVGMPNMGRPQKRFGDLMGYFINMLPIRSRKLAELSFRDFVEELQLTMLDAFDHASYPFSSMIQDSKITLSNEHSPVFQVAFEYQNVLSPTDVQDFQAQYQDSLPMAFVQGVHQMGEYEIVLEVLEEENAFILNLKYNPDLFDATTMTRMLEQYEVLCDKVIGDPHQKNADYSLLSSKEERLLLSDWNDTSSAYPSDCVHELFERQAETNPAAIAVMCEGKSLTYGELDQRSSVLAKQLQDLGIGPDQLVAICVTRSLDMIVGLLGILKAGGAYVPLDPEYPTERLAYMLEDSQAEVVLTQTALRHQVTALSSGAARRPHILAVNEVLEAWNGEAISKGTLRREVQNTHLAYVIYTSGSTGKPKGVMIPHNALINFLTSMAKEPGLNSNDRLLAVTTYCFDIAGLEFYLPLIMGAQCVICSSETIVDADRLKQEISHCRPTVMQATPSTWSMLFHCGWKNEEKVKVLCGGEALPMALQHQFMACNCEVWNLYGPTETTIWSAVQRIRENEAIVIGKPIQNTGIYILDHNRALVPIGVPGELCIDGDGLARGYLHKPELTAEKFMDHPFHRGKKIYHTGDLARWLPNGTIEYLGRLDLQVKIRGFRIELGEIEFQLKQLPGIRDAVVVAKDMAKDMEGLHQLVAYFIPGGGPESVDTEVLRAGLKQKLADYMVPAFFIPLEEIPLTPNGKVDRKTLMERDILVNRSQEHTQPQSAIEESLLEIWQDILKIDNISPTDGFFALGGNSVLAVRLAERIAQTLGMPFNPTALFKHASIREIGHYYRSANQQTSSVSHGGAEPQKTPDATQSGDDYPDYYQDSVAIVGISCHFPGAADHHTFWRNLRDGKESASFFPEEELRAAHVPEARIYNPNYVPLKLTIEGKDLFDAEFFNISPANAVYMDPQLRLLLTHSWQAMEDAGYCARDIPDTAVFMSACNSFYKTLLHRANAIGEADEYAAWIASQSGTIPTMISYQLGLKGPSAFVHTNCSSSLSGLYFAVQSLQTGQAKAALVGAATVFPLPGIGYVHQPGLNVSSDGHIRTFDAAADGLTGGEGVGVIMVKKAQDAIADGDHIYALLRGISLNNDGSDKTGFYAPSVKGQSEVIGKVLRATNVDPSSISYMEAHGTGTRLGDPIEVMALSDAYRQFTSQTQFCGIGSVKPNIGHLDTAAGLAGCIKVALSLSHGEIPPSINYRQPNPEIDFKTSPFYVVDQLQAWKTDAVPRRAALSAFGIGGTNVHAIMEEFVVPASAENRRLSDGPYLVALAAKNPERLRAYAQKLLAFVKADAGKRDDQPLNLADLTFTLQTGREAMEERVVFVVCEQHELVAMLDAFIAGKERISGCYTGSARHAGNVLRILGDEDAHELIQRWTETGKHAKLAELWVNGIAIDWKALYRGHSPRRISAPTYPFAGVSYWVEEETAALSRTSPSQHLASRGVLMRLPQWQDKAISHTDHGVSAAHHLILWAGNGMAPVAQRENTSVIHLQSQGPTAAERFLDYSVQAFESIKQIREQHRGPVFIQLLFPSHGEKQLVAGLGGLLKTAHRENPKTTYQLIEWDVEAPNREALLEILQENSLCAGDAHVRYCQGQRQVLVWQEVTHQSQPAIPWKDRGVYLITGGAGRLGILFAREIAQQTTGATLVLVGRSELGGQSLGQIQQLESLGASVVYRQVDVSRREAVTALIYDVGENVGEINGILHCAGVIQDNFMVKKQVEEWRSVLAPKVTGAVNLDLATRHCPLDFFVLFSSAAGAIGSPGQADYATANAFLDAYAGYRNRLVTAHRDQADGPRGFTLAMGWPLWQEGGMRADAVSEKITRETTGMLPMQTANGIRALYQCLALGQSQVMVMEGHLPTLRAFLGAGQLANPEGAEKPERVVAEIDDQELATRTLQEMKTLLGSVIGLVPDEIDAQKPLENYGLDSIAIIQLNEKLDGVFADLSKTLFYEYQTLDELVDSLLADCPHACRTWVGRFEAPPVREPEPETETVNGLCEPASQVPQPHARSAKKSCGNSVQQEPIAIIGISGRYAQADTLDDFWHNLKAGKDCVTEIPQERWSLDDFYLADREAAVAQGKSYSKWGSFLDGFADFDARFFAIAPREVRSLDPQERLFLQCSWEALEDAGYTRESLQRHHQRNVGVFVGITKTGFDFYEPELLAQGETLHPHTSFGSVANRVSYFLNLQGPSMPIDTMCSSALTAIHEACEHLRHGACELAIAGGVNLYVHPLSYVRLCSARMLSGDGRCKSFGEGGNGFVPGEGVGAVLLKPLSAAIRDRDHIWAVIRGSGVNHDGKTNGYTVPNPNAQGQLIADTLKKAGVPARAISYVEAHGTGTELGDPIEVTGLTQAFSQDTNDRGFCALGSVKSSLGHLEAAAGMAGLTKIVLQMKHGQIVPSLHARVLNPNINFDKTPFVVQQELGIWKRPQIEINGMVQEIPRMAGLSSFGAGGANAHLIIEEYVANRQEMASLTERPGPYAILLSAKNEIRLEEVVENLRQFLIAQSRDGQGSDLERVAYTLQVGREAMEERLGLVVDSVDELQDKLERFLAGEMHVEGLYRGRVQRGAQAEIGQEKVDAWLEQRLFSKLLDLWTKGMSLDWSKCYGAVGSHEMPYRMSLPTYPFAKERYWIQPQSRELRDNEAAEGPQVEPLTLAPLWHTVSNLESQPIFPAEDTRIVIMGGTHEQHQTIRATFPNARSLQLDPEASCEQIAAQLGAMTSLEHIVWITSDRPWQSVASESIPEEQNHGVLLLFRLVKALLALKFGDRELGWTLITTHAQSVWQQGALNPNQASIHGFAGSMAKEYPHWQIRLVDLEASAAWPVQQMWRVPAHAQGEALVYRGHEWFRRTLAPVHTQVEKASLYRKNGVYVVIGGAGGLGQIWSKAMIEQYQAHIIWIGRRKKDEAIQAALDHLASNIGPAPSYIAADARNYHELQAAYEQIRQEHPHIHGVVHAALGPYDQRLFDMGEDQFRAMFSVKVDVSVRLAQVFKREPLDFILFFSSMIAFGKSAGMAAYSAGCAFKDAFALQLSREMPGAVAVKVLNWGYWNVGGGTRISASLKRRVAQSGVQSITADEGMEAVDRLLSGPVKQLAFTKTAKPGLIETLDATERIIHYRERGRSCAPTLQQYRPHGEAPVISPRADELNAWMVKLLFVQLHDLGIFQSGHAAHQETVRKHMQILDKYERWWLESLKLLENYGFIRLEDGRIQAREEAAVEDTQTVWAAWEASRQAFLQTSETRTLAVLVHDCLLRLPDILRGTLLVTDVLFPNGSMEKIEGLYKNNHVCDYFNQVVAEVVQTYIHQRLAVNPKATIRILEIGAGTGGTTSMVLPALRPFQDHIDTYSYTDLSKSFFIHAKERYGTAYPFVEYKILNIEKPLAKQDVTLLGSYDIAIATNVLHATKSMRNTIRNVKAALARNGIAIINEMTTKTVFATVLFGLIDGWSLSEDTVLRIPGSPGLYAETWHQLLEEEGFRSILFPAHPARELGQQVIVSESNGVVRQKTGNPLSQAMEVVEEEVGAPGDEDPCREQVTQLVLSQLAQTLEVPENCIDLDVPFSDYGVDSILGVNFITQINDHMGIEMNTTVIFDHTTVHDLTAHITRTYSDRIGLSNAPQLEVPDHGELVHRLVVSHLAKVLDVAESTIEGDVPFSDYGLDSILGVNFITQINDDLGLEMNTTVIFDHTSVNALADHISKTFQGDLNIREKVKETGDLKKGITDEPKWEPDPPADMSVEFGEKDFGSSSPRIAIIGMSGQFPGAKDMESFWQNLISGDDPIGELPPHYLPPESFSPDPLPGKSYCKWGGILEDRDCFDPLFFKLSPREAESMNPHQRLILQESWKALEVAGYAPKSLNGSQTGVFVGSEPTGYVHETFTGSSEAIIASRLSYFLNLRGPAFVVNTGCSSSAVAIHLACESLRHNESDMALAGGVFAAMNPTVLISLSQAGMLSASGRCSPFDATGDGM</sequence>
<dbReference type="InterPro" id="IPR016039">
    <property type="entry name" value="Thiolase-like"/>
</dbReference>
<feature type="non-terminal residue" evidence="14">
    <location>
        <position position="5052"/>
    </location>
</feature>
<dbReference type="InterPro" id="IPR020845">
    <property type="entry name" value="AMP-binding_CS"/>
</dbReference>
<dbReference type="Gene3D" id="3.30.559.30">
    <property type="entry name" value="Nonribosomal peptide synthetase, condensation domain"/>
    <property type="match status" value="1"/>
</dbReference>
<dbReference type="Pfam" id="PF08242">
    <property type="entry name" value="Methyltransf_12"/>
    <property type="match status" value="1"/>
</dbReference>
<dbReference type="InterPro" id="IPR020806">
    <property type="entry name" value="PKS_PP-bd"/>
</dbReference>
<keyword evidence="9" id="KW-0175">Coiled coil</keyword>
<dbReference type="CDD" id="cd20484">
    <property type="entry name" value="C_PKS-NRPS_PksJ-like"/>
    <property type="match status" value="1"/>
</dbReference>
<dbReference type="Pfam" id="PF00550">
    <property type="entry name" value="PP-binding"/>
    <property type="match status" value="5"/>
</dbReference>
<dbReference type="CDD" id="cd02440">
    <property type="entry name" value="AdoMet_MTases"/>
    <property type="match status" value="1"/>
</dbReference>
<evidence type="ECO:0000256" key="2">
    <source>
        <dbReference type="ARBA" id="ARBA00004496"/>
    </source>
</evidence>
<dbReference type="Gene3D" id="3.30.300.30">
    <property type="match status" value="1"/>
</dbReference>
<dbReference type="CDD" id="cd08953">
    <property type="entry name" value="KR_2_SDR_x"/>
    <property type="match status" value="2"/>
</dbReference>
<evidence type="ECO:0000259" key="13">
    <source>
        <dbReference type="PROSITE" id="PS52004"/>
    </source>
</evidence>
<organism evidence="14">
    <name type="scientific">symbiont bacterium of Theonella swinhoei</name>
    <dbReference type="NCBI Taxonomy" id="247504"/>
    <lineage>
        <taxon>Bacteria</taxon>
    </lineage>
</organism>
<dbReference type="Pfam" id="PF00501">
    <property type="entry name" value="AMP-binding"/>
    <property type="match status" value="1"/>
</dbReference>
<dbReference type="SMART" id="SM00822">
    <property type="entry name" value="PKS_KR"/>
    <property type="match status" value="2"/>
</dbReference>
<dbReference type="SMART" id="SM01294">
    <property type="entry name" value="PKS_PP_betabranch"/>
    <property type="match status" value="3"/>
</dbReference>
<feature type="domain" description="Carrier" evidence="12">
    <location>
        <begin position="1815"/>
        <end position="1890"/>
    </location>
</feature>
<dbReference type="Gene3D" id="1.10.1200.10">
    <property type="entry name" value="ACP-like"/>
    <property type="match status" value="5"/>
</dbReference>
<dbReference type="SUPFAM" id="SSF52777">
    <property type="entry name" value="CoA-dependent acyltransferases"/>
    <property type="match status" value="2"/>
</dbReference>
<dbReference type="SUPFAM" id="SSF53335">
    <property type="entry name" value="S-adenosyl-L-methionine-dependent methyltransferases"/>
    <property type="match status" value="1"/>
</dbReference>
<gene>
    <name evidence="14" type="primary">onnI</name>
</gene>
<evidence type="ECO:0000256" key="10">
    <source>
        <dbReference type="ARBA" id="ARBA00023268"/>
    </source>
</evidence>
<evidence type="ECO:0000256" key="1">
    <source>
        <dbReference type="ARBA" id="ARBA00001957"/>
    </source>
</evidence>
<feature type="compositionally biased region" description="Polar residues" evidence="11">
    <location>
        <begin position="726"/>
        <end position="736"/>
    </location>
</feature>
<dbReference type="GO" id="GO:0009403">
    <property type="term" value="P:toxin biosynthetic process"/>
    <property type="evidence" value="ECO:0007669"/>
    <property type="project" value="UniProtKB-ARBA"/>
</dbReference>
<dbReference type="PANTHER" id="PTHR43775">
    <property type="entry name" value="FATTY ACID SYNTHASE"/>
    <property type="match status" value="1"/>
</dbReference>
<dbReference type="InterPro" id="IPR023213">
    <property type="entry name" value="CAT-like_dom_sf"/>
</dbReference>
<dbReference type="InterPro" id="IPR013217">
    <property type="entry name" value="Methyltransf_12"/>
</dbReference>
<dbReference type="FunFam" id="3.40.47.10:FF:000019">
    <property type="entry name" value="Polyketide synthase type I"/>
    <property type="match status" value="1"/>
</dbReference>
<dbReference type="InterPro" id="IPR010071">
    <property type="entry name" value="AA_adenyl_dom"/>
</dbReference>
<dbReference type="GO" id="GO:0004315">
    <property type="term" value="F:3-oxoacyl-[acyl-carrier-protein] synthase activity"/>
    <property type="evidence" value="ECO:0007669"/>
    <property type="project" value="InterPro"/>
</dbReference>
<dbReference type="InterPro" id="IPR018201">
    <property type="entry name" value="Ketoacyl_synth_AS"/>
</dbReference>
<feature type="domain" description="Ketosynthase family 3 (KS3)" evidence="13">
    <location>
        <begin position="75"/>
        <end position="503"/>
    </location>
</feature>
<dbReference type="GO" id="GO:0004312">
    <property type="term" value="F:fatty acid synthase activity"/>
    <property type="evidence" value="ECO:0007669"/>
    <property type="project" value="TreeGrafter"/>
</dbReference>
<dbReference type="InterPro" id="IPR029063">
    <property type="entry name" value="SAM-dependent_MTases_sf"/>
</dbReference>
<dbReference type="InterPro" id="IPR054514">
    <property type="entry name" value="RhiE-like_linker"/>
</dbReference>
<feature type="compositionally biased region" description="Polar residues" evidence="11">
    <location>
        <begin position="696"/>
        <end position="713"/>
    </location>
</feature>
<dbReference type="CDD" id="cd00833">
    <property type="entry name" value="PKS"/>
    <property type="match status" value="4"/>
</dbReference>
<keyword evidence="5" id="KW-0963">Cytoplasm</keyword>
<dbReference type="InterPro" id="IPR000873">
    <property type="entry name" value="AMP-dep_synth/lig_dom"/>
</dbReference>
<proteinExistence type="predicted"/>
<feature type="domain" description="Ketosynthase family 3 (KS3)" evidence="13">
    <location>
        <begin position="3114"/>
        <end position="3552"/>
    </location>
</feature>
<dbReference type="NCBIfam" id="TIGR01733">
    <property type="entry name" value="AA-adenyl-dom"/>
    <property type="match status" value="1"/>
</dbReference>
<dbReference type="InterPro" id="IPR009081">
    <property type="entry name" value="PP-bd_ACP"/>
</dbReference>
<dbReference type="GO" id="GO:0071770">
    <property type="term" value="P:DIM/DIP cell wall layer assembly"/>
    <property type="evidence" value="ECO:0007669"/>
    <property type="project" value="TreeGrafter"/>
</dbReference>
<dbReference type="InterPro" id="IPR045851">
    <property type="entry name" value="AMP-bd_C_sf"/>
</dbReference>
<evidence type="ECO:0000256" key="3">
    <source>
        <dbReference type="ARBA" id="ARBA00004792"/>
    </source>
</evidence>
<reference evidence="14" key="1">
    <citation type="journal article" date="2004" name="Proc. Natl. Acad. Sci. U.S.A.">
        <title>Antitumor polyketide biosynthesis by an uncultivated bacterial symbiont of the marine sponge Theonella swinhoei.</title>
        <authorList>
            <person name="Piel J."/>
            <person name="Hui D."/>
            <person name="Wen G."/>
            <person name="Butzke D."/>
            <person name="Platzer M."/>
            <person name="Fusetani N."/>
            <person name="Matsunaga S."/>
        </authorList>
    </citation>
    <scope>NUCLEOTIDE SEQUENCE</scope>
</reference>
<dbReference type="InterPro" id="IPR014030">
    <property type="entry name" value="Ketoacyl_synth_N"/>
</dbReference>
<dbReference type="InterPro" id="IPR025110">
    <property type="entry name" value="AMP-bd_C"/>
</dbReference>
<dbReference type="InterPro" id="IPR036736">
    <property type="entry name" value="ACP-like_sf"/>
</dbReference>
<dbReference type="CDD" id="cd12116">
    <property type="entry name" value="A_NRPS_Ta1_like"/>
    <property type="match status" value="1"/>
</dbReference>
<dbReference type="GO" id="GO:0005886">
    <property type="term" value="C:plasma membrane"/>
    <property type="evidence" value="ECO:0007669"/>
    <property type="project" value="TreeGrafter"/>
</dbReference>
<dbReference type="Gene3D" id="2.30.38.10">
    <property type="entry name" value="Luciferase, Domain 3"/>
    <property type="match status" value="1"/>
</dbReference>
<dbReference type="GO" id="GO:0031177">
    <property type="term" value="F:phosphopantetheine binding"/>
    <property type="evidence" value="ECO:0007669"/>
    <property type="project" value="InterPro"/>
</dbReference>
<evidence type="ECO:0000259" key="12">
    <source>
        <dbReference type="PROSITE" id="PS50075"/>
    </source>
</evidence>
<evidence type="ECO:0000256" key="8">
    <source>
        <dbReference type="ARBA" id="ARBA00022737"/>
    </source>
</evidence>
<protein>
    <submittedName>
        <fullName evidence="14">OnnI</fullName>
    </submittedName>
</protein>
<feature type="region of interest" description="Disordered" evidence="11">
    <location>
        <begin position="1890"/>
        <end position="1914"/>
    </location>
</feature>
<dbReference type="FunFam" id="3.40.50.12780:FF:000012">
    <property type="entry name" value="Non-ribosomal peptide synthetase"/>
    <property type="match status" value="1"/>
</dbReference>
<dbReference type="FunFam" id="3.40.50.980:FF:000001">
    <property type="entry name" value="Non-ribosomal peptide synthetase"/>
    <property type="match status" value="1"/>
</dbReference>
<dbReference type="GO" id="GO:0006633">
    <property type="term" value="P:fatty acid biosynthetic process"/>
    <property type="evidence" value="ECO:0007669"/>
    <property type="project" value="InterPro"/>
</dbReference>
<feature type="domain" description="Carrier" evidence="12">
    <location>
        <begin position="4619"/>
        <end position="4693"/>
    </location>
</feature>
<feature type="domain" description="Carrier" evidence="12">
    <location>
        <begin position="739"/>
        <end position="816"/>
    </location>
</feature>
<keyword evidence="6" id="KW-0597">Phosphoprotein</keyword>
<dbReference type="Gene3D" id="3.40.50.150">
    <property type="entry name" value="Vaccinia Virus protein VP39"/>
    <property type="match status" value="1"/>
</dbReference>
<dbReference type="PROSITE" id="PS00012">
    <property type="entry name" value="PHOSPHOPANTETHEINE"/>
    <property type="match status" value="2"/>
</dbReference>
<dbReference type="InterPro" id="IPR057326">
    <property type="entry name" value="KR_dom"/>
</dbReference>
<dbReference type="SUPFAM" id="SSF51735">
    <property type="entry name" value="NAD(P)-binding Rossmann-fold domains"/>
    <property type="match status" value="3"/>
</dbReference>
<dbReference type="SMART" id="SM00823">
    <property type="entry name" value="PKS_PP"/>
    <property type="match status" value="5"/>
</dbReference>
<dbReference type="SUPFAM" id="SSF47336">
    <property type="entry name" value="ACP-like"/>
    <property type="match status" value="5"/>
</dbReference>
<dbReference type="Pfam" id="PF08659">
    <property type="entry name" value="KR"/>
    <property type="match status" value="2"/>
</dbReference>
<feature type="region of interest" description="Disordered" evidence="11">
    <location>
        <begin position="696"/>
        <end position="737"/>
    </location>
</feature>
<keyword evidence="10" id="KW-0511">Multifunctional enzyme</keyword>
<evidence type="ECO:0000256" key="11">
    <source>
        <dbReference type="SAM" id="MobiDB-lite"/>
    </source>
</evidence>
<dbReference type="InterPro" id="IPR014031">
    <property type="entry name" value="Ketoacyl_synth_C"/>
</dbReference>
<dbReference type="PROSITE" id="PS50075">
    <property type="entry name" value="CARRIER"/>
    <property type="match status" value="4"/>
</dbReference>
<dbReference type="InterPro" id="IPR001242">
    <property type="entry name" value="Condensation_dom"/>
</dbReference>
<evidence type="ECO:0000313" key="14">
    <source>
        <dbReference type="EMBL" id="AAV97877.1"/>
    </source>
</evidence>
<feature type="domain" description="Carrier" evidence="12">
    <location>
        <begin position="4709"/>
        <end position="4786"/>
    </location>
</feature>
<dbReference type="SUPFAM" id="SSF56801">
    <property type="entry name" value="Acetyl-CoA synthetase-like"/>
    <property type="match status" value="1"/>
</dbReference>
<dbReference type="InterPro" id="IPR020841">
    <property type="entry name" value="PKS_Beta-ketoAc_synthase_dom"/>
</dbReference>
<feature type="domain" description="Ketosynthase family 3 (KS3)" evidence="13">
    <location>
        <begin position="4833"/>
        <end position="5052"/>
    </location>
</feature>
<evidence type="ECO:0000256" key="9">
    <source>
        <dbReference type="ARBA" id="ARBA00023054"/>
    </source>
</evidence>
<comment type="subcellular location">
    <subcellularLocation>
        <location evidence="2">Cytoplasm</location>
    </subcellularLocation>
</comment>
<dbReference type="PROSITE" id="PS52004">
    <property type="entry name" value="KS3_2"/>
    <property type="match status" value="4"/>
</dbReference>
<dbReference type="Pfam" id="PF13193">
    <property type="entry name" value="AMP-binding_C"/>
    <property type="match status" value="1"/>
</dbReference>
<dbReference type="Gene3D" id="3.40.50.980">
    <property type="match status" value="2"/>
</dbReference>
<dbReference type="Gene3D" id="3.40.50.720">
    <property type="entry name" value="NAD(P)-binding Rossmann-like Domain"/>
    <property type="match status" value="2"/>
</dbReference>
<dbReference type="Gene3D" id="3.40.47.10">
    <property type="match status" value="4"/>
</dbReference>
<dbReference type="InterPro" id="IPR050091">
    <property type="entry name" value="PKS_NRPS_Biosynth_Enz"/>
</dbReference>
<accession>Q5MP00</accession>
<feature type="domain" description="Ketosynthase family 3 (KS3)" evidence="13">
    <location>
        <begin position="1921"/>
        <end position="2345"/>
    </location>
</feature>
<dbReference type="Gene3D" id="1.10.1240.100">
    <property type="match status" value="3"/>
</dbReference>
<dbReference type="Pfam" id="PF00109">
    <property type="entry name" value="ketoacyl-synt"/>
    <property type="match status" value="4"/>
</dbReference>
<keyword evidence="7" id="KW-0808">Transferase</keyword>
<dbReference type="Pfam" id="PF02801">
    <property type="entry name" value="Ketoacyl-synt_C"/>
    <property type="match status" value="3"/>
</dbReference>
<dbReference type="PROSITE" id="PS00606">
    <property type="entry name" value="KS3_1"/>
    <property type="match status" value="1"/>
</dbReference>
<evidence type="ECO:0000256" key="7">
    <source>
        <dbReference type="ARBA" id="ARBA00022679"/>
    </source>
</evidence>
<dbReference type="SUPFAM" id="SSF53901">
    <property type="entry name" value="Thiolase-like"/>
    <property type="match status" value="4"/>
</dbReference>